<dbReference type="EMBL" id="JARJCN010000021">
    <property type="protein sequence ID" value="KAJ7090813.1"/>
    <property type="molecule type" value="Genomic_DNA"/>
</dbReference>
<dbReference type="AlphaFoldDB" id="A0AAD6XQ09"/>
<feature type="transmembrane region" description="Helical" evidence="1">
    <location>
        <begin position="35"/>
        <end position="55"/>
    </location>
</feature>
<proteinExistence type="predicted"/>
<comment type="caution">
    <text evidence="2">The sequence shown here is derived from an EMBL/GenBank/DDBJ whole genome shotgun (WGS) entry which is preliminary data.</text>
</comment>
<keyword evidence="3" id="KW-1185">Reference proteome</keyword>
<dbReference type="Proteomes" id="UP001222325">
    <property type="component" value="Unassembled WGS sequence"/>
</dbReference>
<name>A0AAD6XQ09_9AGAR</name>
<keyword evidence="1" id="KW-0812">Transmembrane</keyword>
<keyword evidence="1" id="KW-0472">Membrane</keyword>
<evidence type="ECO:0000313" key="3">
    <source>
        <dbReference type="Proteomes" id="UP001222325"/>
    </source>
</evidence>
<gene>
    <name evidence="2" type="ORF">B0H15DRAFT_836978</name>
</gene>
<accession>A0AAD6XQ09</accession>
<evidence type="ECO:0000256" key="1">
    <source>
        <dbReference type="SAM" id="Phobius"/>
    </source>
</evidence>
<protein>
    <submittedName>
        <fullName evidence="2">Uncharacterized protein</fullName>
    </submittedName>
</protein>
<keyword evidence="1" id="KW-1133">Transmembrane helix</keyword>
<evidence type="ECO:0000313" key="2">
    <source>
        <dbReference type="EMBL" id="KAJ7090813.1"/>
    </source>
</evidence>
<sequence>MPTHGSSITACNNLVRCGLGAALVSAIQPLLGAGYAYLLLGGICALMVPVVYLRLDIRIGPRCRARRIRMAEQQTEKDRARGKAEVEVAAAA</sequence>
<reference evidence="2" key="1">
    <citation type="submission" date="2023-03" db="EMBL/GenBank/DDBJ databases">
        <title>Massive genome expansion in bonnet fungi (Mycena s.s.) driven by repeated elements and novel gene families across ecological guilds.</title>
        <authorList>
            <consortium name="Lawrence Berkeley National Laboratory"/>
            <person name="Harder C.B."/>
            <person name="Miyauchi S."/>
            <person name="Viragh M."/>
            <person name="Kuo A."/>
            <person name="Thoen E."/>
            <person name="Andreopoulos B."/>
            <person name="Lu D."/>
            <person name="Skrede I."/>
            <person name="Drula E."/>
            <person name="Henrissat B."/>
            <person name="Morin E."/>
            <person name="Kohler A."/>
            <person name="Barry K."/>
            <person name="LaButti K."/>
            <person name="Morin E."/>
            <person name="Salamov A."/>
            <person name="Lipzen A."/>
            <person name="Mereny Z."/>
            <person name="Hegedus B."/>
            <person name="Baldrian P."/>
            <person name="Stursova M."/>
            <person name="Weitz H."/>
            <person name="Taylor A."/>
            <person name="Grigoriev I.V."/>
            <person name="Nagy L.G."/>
            <person name="Martin F."/>
            <person name="Kauserud H."/>
        </authorList>
    </citation>
    <scope>NUCLEOTIDE SEQUENCE</scope>
    <source>
        <strain evidence="2">CBHHK173m</strain>
    </source>
</reference>
<organism evidence="2 3">
    <name type="scientific">Mycena belliarum</name>
    <dbReference type="NCBI Taxonomy" id="1033014"/>
    <lineage>
        <taxon>Eukaryota</taxon>
        <taxon>Fungi</taxon>
        <taxon>Dikarya</taxon>
        <taxon>Basidiomycota</taxon>
        <taxon>Agaricomycotina</taxon>
        <taxon>Agaricomycetes</taxon>
        <taxon>Agaricomycetidae</taxon>
        <taxon>Agaricales</taxon>
        <taxon>Marasmiineae</taxon>
        <taxon>Mycenaceae</taxon>
        <taxon>Mycena</taxon>
    </lineage>
</organism>